<dbReference type="InterPro" id="IPR036282">
    <property type="entry name" value="Glutathione-S-Trfase_C_sf"/>
</dbReference>
<dbReference type="Proteomes" id="UP000275078">
    <property type="component" value="Unassembled WGS sequence"/>
</dbReference>
<name>A0A3N4IHL1_ASCIM</name>
<proteinExistence type="inferred from homology"/>
<dbReference type="InterPro" id="IPR010987">
    <property type="entry name" value="Glutathione-S-Trfase_C-like"/>
</dbReference>
<dbReference type="Pfam" id="PF00043">
    <property type="entry name" value="GST_C"/>
    <property type="match status" value="1"/>
</dbReference>
<dbReference type="InterPro" id="IPR036249">
    <property type="entry name" value="Thioredoxin-like_sf"/>
</dbReference>
<dbReference type="InterPro" id="IPR004045">
    <property type="entry name" value="Glutathione_S-Trfase_N"/>
</dbReference>
<sequence>MSTPAPITLYSGATFTTPRVLMTLLEGSIPHNIISIDLAAGDQRNPAYKAKVSFSGQVPALIDTSVTPTLKLTESTTIAFYLADKYAPHLSFPYGTNEYYQLLSVLDFITDLHIMCGVTKFIFSKEMNPMYGKNETIDPHFGKRTLTRCAGLNSRLVEAREAYGTDEPWMMGNKFTVADISAYAVFRHLREEAPYYNDGVAELKEIVAWIERMEARECTKQAYEMFKGFAEGRFEREFKME</sequence>
<dbReference type="PANTHER" id="PTHR44051">
    <property type="entry name" value="GLUTATHIONE S-TRANSFERASE-RELATED"/>
    <property type="match status" value="1"/>
</dbReference>
<feature type="domain" description="GST C-terminal" evidence="4">
    <location>
        <begin position="95"/>
        <end position="238"/>
    </location>
</feature>
<dbReference type="AlphaFoldDB" id="A0A3N4IHL1"/>
<organism evidence="5 6">
    <name type="scientific">Ascobolus immersus RN42</name>
    <dbReference type="NCBI Taxonomy" id="1160509"/>
    <lineage>
        <taxon>Eukaryota</taxon>
        <taxon>Fungi</taxon>
        <taxon>Dikarya</taxon>
        <taxon>Ascomycota</taxon>
        <taxon>Pezizomycotina</taxon>
        <taxon>Pezizomycetes</taxon>
        <taxon>Pezizales</taxon>
        <taxon>Ascobolaceae</taxon>
        <taxon>Ascobolus</taxon>
    </lineage>
</organism>
<dbReference type="PROSITE" id="PS50405">
    <property type="entry name" value="GST_CTER"/>
    <property type="match status" value="1"/>
</dbReference>
<dbReference type="OrthoDB" id="422574at2759"/>
<gene>
    <name evidence="5" type="ORF">BJ508DRAFT_359207</name>
</gene>
<dbReference type="PROSITE" id="PS50404">
    <property type="entry name" value="GST_NTER"/>
    <property type="match status" value="1"/>
</dbReference>
<dbReference type="SFLD" id="SFLDS00019">
    <property type="entry name" value="Glutathione_Transferase_(cytos"/>
    <property type="match status" value="1"/>
</dbReference>
<dbReference type="PANTHER" id="PTHR44051:SF8">
    <property type="entry name" value="GLUTATHIONE S-TRANSFERASE GSTA"/>
    <property type="match status" value="1"/>
</dbReference>
<evidence type="ECO:0000259" key="3">
    <source>
        <dbReference type="PROSITE" id="PS50404"/>
    </source>
</evidence>
<feature type="domain" description="GST N-terminal" evidence="3">
    <location>
        <begin position="4"/>
        <end position="90"/>
    </location>
</feature>
<dbReference type="EMBL" id="ML119655">
    <property type="protein sequence ID" value="RPA85116.1"/>
    <property type="molecule type" value="Genomic_DNA"/>
</dbReference>
<dbReference type="InterPro" id="IPR040079">
    <property type="entry name" value="Glutathione_S-Trfase"/>
</dbReference>
<dbReference type="SFLD" id="SFLDG00358">
    <property type="entry name" value="Main_(cytGST)"/>
    <property type="match status" value="1"/>
</dbReference>
<dbReference type="Gene3D" id="1.20.1050.130">
    <property type="match status" value="1"/>
</dbReference>
<reference evidence="5 6" key="1">
    <citation type="journal article" date="2018" name="Nat. Ecol. Evol.">
        <title>Pezizomycetes genomes reveal the molecular basis of ectomycorrhizal truffle lifestyle.</title>
        <authorList>
            <person name="Murat C."/>
            <person name="Payen T."/>
            <person name="Noel B."/>
            <person name="Kuo A."/>
            <person name="Morin E."/>
            <person name="Chen J."/>
            <person name="Kohler A."/>
            <person name="Krizsan K."/>
            <person name="Balestrini R."/>
            <person name="Da Silva C."/>
            <person name="Montanini B."/>
            <person name="Hainaut M."/>
            <person name="Levati E."/>
            <person name="Barry K.W."/>
            <person name="Belfiori B."/>
            <person name="Cichocki N."/>
            <person name="Clum A."/>
            <person name="Dockter R.B."/>
            <person name="Fauchery L."/>
            <person name="Guy J."/>
            <person name="Iotti M."/>
            <person name="Le Tacon F."/>
            <person name="Lindquist E.A."/>
            <person name="Lipzen A."/>
            <person name="Malagnac F."/>
            <person name="Mello A."/>
            <person name="Molinier V."/>
            <person name="Miyauchi S."/>
            <person name="Poulain J."/>
            <person name="Riccioni C."/>
            <person name="Rubini A."/>
            <person name="Sitrit Y."/>
            <person name="Splivallo R."/>
            <person name="Traeger S."/>
            <person name="Wang M."/>
            <person name="Zifcakova L."/>
            <person name="Wipf D."/>
            <person name="Zambonelli A."/>
            <person name="Paolocci F."/>
            <person name="Nowrousian M."/>
            <person name="Ottonello S."/>
            <person name="Baldrian P."/>
            <person name="Spatafora J.W."/>
            <person name="Henrissat B."/>
            <person name="Nagy L.G."/>
            <person name="Aury J.M."/>
            <person name="Wincker P."/>
            <person name="Grigoriev I.V."/>
            <person name="Bonfante P."/>
            <person name="Martin F.M."/>
        </authorList>
    </citation>
    <scope>NUCLEOTIDE SEQUENCE [LARGE SCALE GENOMIC DNA]</scope>
    <source>
        <strain evidence="5 6">RN42</strain>
    </source>
</reference>
<protein>
    <recommendedName>
        <fullName evidence="7">Glutathione S-transferase</fullName>
    </recommendedName>
</protein>
<comment type="similarity">
    <text evidence="1 2">Belongs to the GST superfamily.</text>
</comment>
<evidence type="ECO:0000256" key="1">
    <source>
        <dbReference type="ARBA" id="ARBA00007409"/>
    </source>
</evidence>
<dbReference type="Pfam" id="PF02798">
    <property type="entry name" value="GST_N"/>
    <property type="match status" value="1"/>
</dbReference>
<evidence type="ECO:0000256" key="2">
    <source>
        <dbReference type="RuleBase" id="RU003494"/>
    </source>
</evidence>
<dbReference type="STRING" id="1160509.A0A3N4IHL1"/>
<evidence type="ECO:0000313" key="6">
    <source>
        <dbReference type="Proteomes" id="UP000275078"/>
    </source>
</evidence>
<evidence type="ECO:0000259" key="4">
    <source>
        <dbReference type="PROSITE" id="PS50405"/>
    </source>
</evidence>
<dbReference type="SUPFAM" id="SSF47616">
    <property type="entry name" value="GST C-terminal domain-like"/>
    <property type="match status" value="1"/>
</dbReference>
<dbReference type="InterPro" id="IPR004046">
    <property type="entry name" value="GST_C"/>
</dbReference>
<accession>A0A3N4IHL1</accession>
<evidence type="ECO:0008006" key="7">
    <source>
        <dbReference type="Google" id="ProtNLM"/>
    </source>
</evidence>
<dbReference type="SUPFAM" id="SSF52833">
    <property type="entry name" value="Thioredoxin-like"/>
    <property type="match status" value="1"/>
</dbReference>
<evidence type="ECO:0000313" key="5">
    <source>
        <dbReference type="EMBL" id="RPA85116.1"/>
    </source>
</evidence>
<keyword evidence="6" id="KW-1185">Reference proteome</keyword>